<evidence type="ECO:0000256" key="1">
    <source>
        <dbReference type="SAM" id="MobiDB-lite"/>
    </source>
</evidence>
<dbReference type="CDD" id="cd13399">
    <property type="entry name" value="Slt35-like"/>
    <property type="match status" value="1"/>
</dbReference>
<dbReference type="Pfam" id="PF13406">
    <property type="entry name" value="SLT_2"/>
    <property type="match status" value="1"/>
</dbReference>
<feature type="domain" description="Transglycosylase SLT" evidence="2">
    <location>
        <begin position="208"/>
        <end position="252"/>
    </location>
</feature>
<feature type="compositionally biased region" description="Low complexity" evidence="1">
    <location>
        <begin position="71"/>
        <end position="83"/>
    </location>
</feature>
<gene>
    <name evidence="3" type="ORF">MUN78_02160</name>
</gene>
<sequence>MTGRTQPRRSSARRAILLAILASAGVCGIAAAVLGIASATTPAESAATPAESAATPAGSAAGSAPGGGAGETAASRAPSAPTPEEFDGASAAAKDEAEGSAQGLAARVDPGWLVETAAATGIPERALAAYAGAALGAETAFPGCGIGWNTLAGIGFVESEHGGIDGAVLGADGVARPSIIGPALDGTRFDAIPDTDGGAVDGDVRWDRAVGPMQFIPETWAHYGRDGNGDGSVDVHQIDDAALGAATMLCDVGGDLALPENWIRAVDAYNPNLAYNNDVAEAAEAYAADAAAATG</sequence>
<feature type="region of interest" description="Disordered" evidence="1">
    <location>
        <begin position="47"/>
        <end position="102"/>
    </location>
</feature>
<dbReference type="Proteomes" id="UP000831786">
    <property type="component" value="Chromosome"/>
</dbReference>
<keyword evidence="3" id="KW-0328">Glycosyltransferase</keyword>
<evidence type="ECO:0000313" key="3">
    <source>
        <dbReference type="EMBL" id="UOQ57670.1"/>
    </source>
</evidence>
<dbReference type="Gene3D" id="1.10.530.10">
    <property type="match status" value="1"/>
</dbReference>
<dbReference type="EC" id="2.4.-.-" evidence="3"/>
<feature type="compositionally biased region" description="Low complexity" evidence="1">
    <location>
        <begin position="47"/>
        <end position="63"/>
    </location>
</feature>
<dbReference type="EMBL" id="CP095045">
    <property type="protein sequence ID" value="UOQ57670.1"/>
    <property type="molecule type" value="Genomic_DNA"/>
</dbReference>
<dbReference type="GO" id="GO:0016757">
    <property type="term" value="F:glycosyltransferase activity"/>
    <property type="evidence" value="ECO:0007669"/>
    <property type="project" value="UniProtKB-KW"/>
</dbReference>
<dbReference type="PANTHER" id="PTHR30163:SF8">
    <property type="entry name" value="LYTIC MUREIN TRANSGLYCOSYLASE"/>
    <property type="match status" value="1"/>
</dbReference>
<proteinExistence type="predicted"/>
<dbReference type="InterPro" id="IPR031304">
    <property type="entry name" value="SLT_2"/>
</dbReference>
<organism evidence="3 4">
    <name type="scientific">Leucobacter allii</name>
    <dbReference type="NCBI Taxonomy" id="2932247"/>
    <lineage>
        <taxon>Bacteria</taxon>
        <taxon>Bacillati</taxon>
        <taxon>Actinomycetota</taxon>
        <taxon>Actinomycetes</taxon>
        <taxon>Micrococcales</taxon>
        <taxon>Microbacteriaceae</taxon>
        <taxon>Leucobacter</taxon>
    </lineage>
</organism>
<reference evidence="3 4" key="1">
    <citation type="submission" date="2022-04" db="EMBL/GenBank/DDBJ databases">
        <title>Leucobacter sp. isolated from rhizosphere of garlic.</title>
        <authorList>
            <person name="Won M."/>
            <person name="Lee C.-M."/>
            <person name="Woen H.-Y."/>
            <person name="Kwon S.-W."/>
        </authorList>
    </citation>
    <scope>NUCLEOTIDE SEQUENCE [LARGE SCALE GENOMIC DNA]</scope>
    <source>
        <strain evidence="3 4">H21R-40</strain>
    </source>
</reference>
<protein>
    <submittedName>
        <fullName evidence="3">Lytic murein transglycosylase</fullName>
        <ecNumber evidence="3">2.4.-.-</ecNumber>
    </submittedName>
</protein>
<name>A0ABY4FN15_9MICO</name>
<keyword evidence="4" id="KW-1185">Reference proteome</keyword>
<dbReference type="InterPro" id="IPR043426">
    <property type="entry name" value="MltB-like"/>
</dbReference>
<evidence type="ECO:0000259" key="2">
    <source>
        <dbReference type="Pfam" id="PF13406"/>
    </source>
</evidence>
<dbReference type="RefSeq" id="WP_244728481.1">
    <property type="nucleotide sequence ID" value="NZ_CP095045.1"/>
</dbReference>
<accession>A0ABY4FN15</accession>
<keyword evidence="3" id="KW-0808">Transferase</keyword>
<evidence type="ECO:0000313" key="4">
    <source>
        <dbReference type="Proteomes" id="UP000831786"/>
    </source>
</evidence>
<dbReference type="InterPro" id="IPR023346">
    <property type="entry name" value="Lysozyme-like_dom_sf"/>
</dbReference>
<dbReference type="SUPFAM" id="SSF53955">
    <property type="entry name" value="Lysozyme-like"/>
    <property type="match status" value="1"/>
</dbReference>
<dbReference type="PANTHER" id="PTHR30163">
    <property type="entry name" value="MEMBRANE-BOUND LYTIC MUREIN TRANSGLYCOSYLASE B"/>
    <property type="match status" value="1"/>
</dbReference>